<dbReference type="Pfam" id="PF13424">
    <property type="entry name" value="TPR_12"/>
    <property type="match status" value="2"/>
</dbReference>
<dbReference type="InterPro" id="IPR019734">
    <property type="entry name" value="TPR_rpt"/>
</dbReference>
<dbReference type="Gene3D" id="1.25.40.10">
    <property type="entry name" value="Tetratricopeptide repeat domain"/>
    <property type="match status" value="1"/>
</dbReference>
<dbReference type="PANTHER" id="PTHR47691">
    <property type="entry name" value="REGULATOR-RELATED"/>
    <property type="match status" value="1"/>
</dbReference>
<dbReference type="SMART" id="SM00028">
    <property type="entry name" value="TPR"/>
    <property type="match status" value="7"/>
</dbReference>
<evidence type="ECO:0008006" key="3">
    <source>
        <dbReference type="Google" id="ProtNLM"/>
    </source>
</evidence>
<dbReference type="SUPFAM" id="SSF48452">
    <property type="entry name" value="TPR-like"/>
    <property type="match status" value="2"/>
</dbReference>
<dbReference type="InterPro" id="IPR027417">
    <property type="entry name" value="P-loop_NTPase"/>
</dbReference>
<dbReference type="PRINTS" id="PR00364">
    <property type="entry name" value="DISEASERSIST"/>
</dbReference>
<name>A0A8J3ZXN3_9ACTN</name>
<sequence length="842" mass="90675">MPSEPPDPGQARTIDGLVERLRQLKVFAGDPSFETVKDRVNGAWTAAGRPAGELAGKTTVVDCFRLGRRRLNIDLVTAVVEALHPDPGYVAQWRQALRVVAGSGQAASQVRVQENLPSHEDGFTGRDSEQETLRAALSGAADPVAVIAGMAGVGKTRLAVQLGRLLGPFDRVLFVDLRGFHPDQPPAEPAAVLDGFLRLLGLPGQRMPHDLAARSAAYRERLTGQRTLVVLDNAADEKQVLPLLPGSADAVTLVTSRRTLTGLRTAAHVILGVFSPDEAHRVLRGAAPDGPVGADPNAATRIAERCGHLPLALGLIAGHIRAKPGWTLTDHADRLDERHQLRRIDTGVELAFDLSYRHLPPNAQRLLRLLALHPGQQPDLHAAAALAGTDLAGAANLVGVLRHNHLLLTSAPGRYALHDLVRSYAAGRASDEDPPPDRRAALTRLFDYYLAAAAAALDVMLPGDKDARPRIAPPSTPVPRFDAADAGRRWLDAERPTLVAMAVHAADHGWPDYASLFSRQLFRYLLGSSNSDALVVHGHARDAARRSGDRLAEAAALRHYAVSLSQHGLFEQASENLEAALALFEAAGDIDGQARVLGNLGLMEERLGRPSAIERHKQALTLFQDLGDRGNEARSLLTIGLTEERMGMWPAALERYTRALEVFRAEGDGHGIAAALRDLGGIEVKLGRFDEAEEHLAGALSGFRDLGMKDAVAWTLDWIGGLDAARGRHDEAVKTFEQSLQMHRELSDRHGQAWALNAMGEVMLAAGQPADAVRLHTEAHDLAVEMKASDELARADAGLGRAHHALGDTAEARKRLERALDIFTELSMPDADGVRATLRELG</sequence>
<evidence type="ECO:0000313" key="1">
    <source>
        <dbReference type="EMBL" id="GIJ72002.1"/>
    </source>
</evidence>
<keyword evidence="2" id="KW-1185">Reference proteome</keyword>
<organism evidence="1 2">
    <name type="scientific">Virgisporangium ochraceum</name>
    <dbReference type="NCBI Taxonomy" id="65505"/>
    <lineage>
        <taxon>Bacteria</taxon>
        <taxon>Bacillati</taxon>
        <taxon>Actinomycetota</taxon>
        <taxon>Actinomycetes</taxon>
        <taxon>Micromonosporales</taxon>
        <taxon>Micromonosporaceae</taxon>
        <taxon>Virgisporangium</taxon>
    </lineage>
</organism>
<dbReference type="InterPro" id="IPR011990">
    <property type="entry name" value="TPR-like_helical_dom_sf"/>
</dbReference>
<protein>
    <recommendedName>
        <fullName evidence="3">NB-ARC domain protein</fullName>
    </recommendedName>
</protein>
<dbReference type="GO" id="GO:0043531">
    <property type="term" value="F:ADP binding"/>
    <property type="evidence" value="ECO:0007669"/>
    <property type="project" value="InterPro"/>
</dbReference>
<dbReference type="Gene3D" id="3.40.50.300">
    <property type="entry name" value="P-loop containing nucleotide triphosphate hydrolases"/>
    <property type="match status" value="1"/>
</dbReference>
<dbReference type="EMBL" id="BOPH01000094">
    <property type="protein sequence ID" value="GIJ72002.1"/>
    <property type="molecule type" value="Genomic_DNA"/>
</dbReference>
<dbReference type="RefSeq" id="WP_203931854.1">
    <property type="nucleotide sequence ID" value="NZ_BOPH01000094.1"/>
</dbReference>
<dbReference type="PANTHER" id="PTHR47691:SF3">
    <property type="entry name" value="HTH-TYPE TRANSCRIPTIONAL REGULATOR RV0890C-RELATED"/>
    <property type="match status" value="1"/>
</dbReference>
<dbReference type="AlphaFoldDB" id="A0A8J3ZXN3"/>
<reference evidence="1" key="1">
    <citation type="submission" date="2021-01" db="EMBL/GenBank/DDBJ databases">
        <title>Whole genome shotgun sequence of Virgisporangium ochraceum NBRC 16418.</title>
        <authorList>
            <person name="Komaki H."/>
            <person name="Tamura T."/>
        </authorList>
    </citation>
    <scope>NUCLEOTIDE SEQUENCE</scope>
    <source>
        <strain evidence="1">NBRC 16418</strain>
    </source>
</reference>
<evidence type="ECO:0000313" key="2">
    <source>
        <dbReference type="Proteomes" id="UP000635606"/>
    </source>
</evidence>
<proteinExistence type="predicted"/>
<accession>A0A8J3ZXN3</accession>
<dbReference type="SUPFAM" id="SSF52540">
    <property type="entry name" value="P-loop containing nucleoside triphosphate hydrolases"/>
    <property type="match status" value="1"/>
</dbReference>
<comment type="caution">
    <text evidence="1">The sequence shown here is derived from an EMBL/GenBank/DDBJ whole genome shotgun (WGS) entry which is preliminary data.</text>
</comment>
<dbReference type="Proteomes" id="UP000635606">
    <property type="component" value="Unassembled WGS sequence"/>
</dbReference>
<gene>
    <name evidence="1" type="ORF">Voc01_069190</name>
</gene>